<dbReference type="EMBL" id="CAFBNE010000062">
    <property type="protein sequence ID" value="CAB4956779.1"/>
    <property type="molecule type" value="Genomic_DNA"/>
</dbReference>
<protein>
    <submittedName>
        <fullName evidence="1">Unannotated protein</fullName>
    </submittedName>
</protein>
<name>A0A6J7KQR5_9ZZZZ</name>
<proteinExistence type="predicted"/>
<gene>
    <name evidence="1" type="ORF">UFOPK3772_01921</name>
</gene>
<reference evidence="1" key="1">
    <citation type="submission" date="2020-05" db="EMBL/GenBank/DDBJ databases">
        <authorList>
            <person name="Chiriac C."/>
            <person name="Salcher M."/>
            <person name="Ghai R."/>
            <person name="Kavagutti S V."/>
        </authorList>
    </citation>
    <scope>NUCLEOTIDE SEQUENCE</scope>
</reference>
<organism evidence="1">
    <name type="scientific">freshwater metagenome</name>
    <dbReference type="NCBI Taxonomy" id="449393"/>
    <lineage>
        <taxon>unclassified sequences</taxon>
        <taxon>metagenomes</taxon>
        <taxon>ecological metagenomes</taxon>
    </lineage>
</organism>
<evidence type="ECO:0000313" key="1">
    <source>
        <dbReference type="EMBL" id="CAB4956779.1"/>
    </source>
</evidence>
<sequence>MSFMVGARSVLSAAIAYYTDYPDEIDGLLAEADRAEVSTAASLERRLALLG</sequence>
<dbReference type="AlphaFoldDB" id="A0A6J7KQR5"/>
<accession>A0A6J7KQR5</accession>